<feature type="chain" id="PRO_5039038378" description="Outer membrane protein beta-barrel domain-containing protein" evidence="1">
    <location>
        <begin position="33"/>
        <end position="183"/>
    </location>
</feature>
<evidence type="ECO:0008006" key="4">
    <source>
        <dbReference type="Google" id="ProtNLM"/>
    </source>
</evidence>
<organism evidence="2 3">
    <name type="scientific">Candidatus Cryptobacteroides merdipullorum</name>
    <dbReference type="NCBI Taxonomy" id="2840771"/>
    <lineage>
        <taxon>Bacteria</taxon>
        <taxon>Pseudomonadati</taxon>
        <taxon>Bacteroidota</taxon>
        <taxon>Bacteroidia</taxon>
        <taxon>Bacteroidales</taxon>
        <taxon>Candidatus Cryptobacteroides</taxon>
    </lineage>
</organism>
<evidence type="ECO:0000256" key="1">
    <source>
        <dbReference type="SAM" id="SignalP"/>
    </source>
</evidence>
<accession>A0A9D1KJL3</accession>
<name>A0A9D1KJL3_9BACT</name>
<keyword evidence="1" id="KW-0732">Signal</keyword>
<proteinExistence type="predicted"/>
<dbReference type="EMBL" id="DVLC01000149">
    <property type="protein sequence ID" value="HIT47860.1"/>
    <property type="molecule type" value="Genomic_DNA"/>
</dbReference>
<comment type="caution">
    <text evidence="2">The sequence shown here is derived from an EMBL/GenBank/DDBJ whole genome shotgun (WGS) entry which is preliminary data.</text>
</comment>
<feature type="signal peptide" evidence="1">
    <location>
        <begin position="1"/>
        <end position="32"/>
    </location>
</feature>
<reference evidence="2" key="1">
    <citation type="submission" date="2020-10" db="EMBL/GenBank/DDBJ databases">
        <authorList>
            <person name="Gilroy R."/>
        </authorList>
    </citation>
    <scope>NUCLEOTIDE SEQUENCE</scope>
    <source>
        <strain evidence="2">ChiHecec2B26-709</strain>
    </source>
</reference>
<reference evidence="2" key="2">
    <citation type="journal article" date="2021" name="PeerJ">
        <title>Extensive microbial diversity within the chicken gut microbiome revealed by metagenomics and culture.</title>
        <authorList>
            <person name="Gilroy R."/>
            <person name="Ravi A."/>
            <person name="Getino M."/>
            <person name="Pursley I."/>
            <person name="Horton D.L."/>
            <person name="Alikhan N.F."/>
            <person name="Baker D."/>
            <person name="Gharbi K."/>
            <person name="Hall N."/>
            <person name="Watson M."/>
            <person name="Adriaenssens E.M."/>
            <person name="Foster-Nyarko E."/>
            <person name="Jarju S."/>
            <person name="Secka A."/>
            <person name="Antonio M."/>
            <person name="Oren A."/>
            <person name="Chaudhuri R.R."/>
            <person name="La Ragione R."/>
            <person name="Hildebrand F."/>
            <person name="Pallen M.J."/>
        </authorList>
    </citation>
    <scope>NUCLEOTIDE SEQUENCE</scope>
    <source>
        <strain evidence="2">ChiHecec2B26-709</strain>
    </source>
</reference>
<sequence>MKTQSHLGQGTFARRISALLLFLCTAGISAVAQDDSFAGRIGCSAMLTGEGYGNDHSFSSLNVRFRYDITPSFSVFIPLEGSILLYNKSTTRNYDYASKSGIGIRLNHDFAQKDGIAVSLSGLSTIGSGARNYWQLRLMGEYVFPPAIWRSFVGIGVEYLQPYTGGSFPFGGFYPVVSIGLYI</sequence>
<dbReference type="Proteomes" id="UP000886881">
    <property type="component" value="Unassembled WGS sequence"/>
</dbReference>
<dbReference type="AlphaFoldDB" id="A0A9D1KJL3"/>
<evidence type="ECO:0000313" key="2">
    <source>
        <dbReference type="EMBL" id="HIT47860.1"/>
    </source>
</evidence>
<gene>
    <name evidence="2" type="ORF">IAC35_08430</name>
</gene>
<protein>
    <recommendedName>
        <fullName evidence="4">Outer membrane protein beta-barrel domain-containing protein</fullName>
    </recommendedName>
</protein>
<evidence type="ECO:0000313" key="3">
    <source>
        <dbReference type="Proteomes" id="UP000886881"/>
    </source>
</evidence>